<dbReference type="Gene3D" id="1.10.340.30">
    <property type="entry name" value="Hypothetical protein, domain 2"/>
    <property type="match status" value="1"/>
</dbReference>
<evidence type="ECO:0000313" key="1">
    <source>
        <dbReference type="EMBL" id="MBK0398358.1"/>
    </source>
</evidence>
<accession>A0A8J7M4X9</accession>
<name>A0A8J7M4X9_9RHOB</name>
<dbReference type="InterPro" id="IPR011257">
    <property type="entry name" value="DNA_glycosylase"/>
</dbReference>
<comment type="caution">
    <text evidence="1">The sequence shown here is derived from an EMBL/GenBank/DDBJ whole genome shotgun (WGS) entry which is preliminary data.</text>
</comment>
<organism evidence="1 2">
    <name type="scientific">Thermohalobaculum xanthum</name>
    <dbReference type="NCBI Taxonomy" id="2753746"/>
    <lineage>
        <taxon>Bacteria</taxon>
        <taxon>Pseudomonadati</taxon>
        <taxon>Pseudomonadota</taxon>
        <taxon>Alphaproteobacteria</taxon>
        <taxon>Rhodobacterales</taxon>
        <taxon>Paracoccaceae</taxon>
        <taxon>Thermohalobaculum</taxon>
    </lineage>
</organism>
<sequence length="231" mass="25298">MTVPFAAIHARAAERKGGDEALARLLPQPRPATEIRETPDDRWLAQATRCVFQMGFNWKVVDSMWPGFEAAFEGFDPARWEVMTPEDFERLIADRRIVRHAAKIRSVERNAAFFRELADEHGSVGSFIAAWPASDFAGLLETLKRRGDRLGGLTGQYFLRAMGVDGFVLSRDGVAALIDAGIIDKAPTSKSAMAAVQKAYNAWSQESGLPLMAISRILGLSIGANSAGVEF</sequence>
<keyword evidence="2" id="KW-1185">Reference proteome</keyword>
<dbReference type="Pfam" id="PF03352">
    <property type="entry name" value="Adenine_glyco"/>
    <property type="match status" value="1"/>
</dbReference>
<dbReference type="GO" id="GO:0006284">
    <property type="term" value="P:base-excision repair"/>
    <property type="evidence" value="ECO:0007669"/>
    <property type="project" value="InterPro"/>
</dbReference>
<dbReference type="Proteomes" id="UP000655420">
    <property type="component" value="Unassembled WGS sequence"/>
</dbReference>
<dbReference type="RefSeq" id="WP_200607358.1">
    <property type="nucleotide sequence ID" value="NZ_JAEHHL010000001.1"/>
</dbReference>
<dbReference type="InterPro" id="IPR005019">
    <property type="entry name" value="Adenine_glyco"/>
</dbReference>
<dbReference type="InterPro" id="IPR052891">
    <property type="entry name" value="DNA-3mA_glycosylase"/>
</dbReference>
<proteinExistence type="predicted"/>
<dbReference type="EMBL" id="JAEHHL010000001">
    <property type="protein sequence ID" value="MBK0398358.1"/>
    <property type="molecule type" value="Genomic_DNA"/>
</dbReference>
<gene>
    <name evidence="1" type="ORF">H0I76_04080</name>
</gene>
<dbReference type="PANTHER" id="PTHR30037">
    <property type="entry name" value="DNA-3-METHYLADENINE GLYCOSYLASE 1"/>
    <property type="match status" value="1"/>
</dbReference>
<dbReference type="AlphaFoldDB" id="A0A8J7M4X9"/>
<dbReference type="SUPFAM" id="SSF48150">
    <property type="entry name" value="DNA-glycosylase"/>
    <property type="match status" value="1"/>
</dbReference>
<reference evidence="1" key="1">
    <citation type="submission" date="2020-12" db="EMBL/GenBank/DDBJ databases">
        <title>Bacterial taxonomy.</title>
        <authorList>
            <person name="Pan X."/>
        </authorList>
    </citation>
    <scope>NUCLEOTIDE SEQUENCE</scope>
    <source>
        <strain evidence="1">M0105</strain>
    </source>
</reference>
<evidence type="ECO:0000313" key="2">
    <source>
        <dbReference type="Proteomes" id="UP000655420"/>
    </source>
</evidence>
<dbReference type="PANTHER" id="PTHR30037:SF3">
    <property type="entry name" value="BLR0857 PROTEIN"/>
    <property type="match status" value="1"/>
</dbReference>
<dbReference type="GO" id="GO:0008725">
    <property type="term" value="F:DNA-3-methyladenine glycosylase activity"/>
    <property type="evidence" value="ECO:0007669"/>
    <property type="project" value="InterPro"/>
</dbReference>
<protein>
    <submittedName>
        <fullName evidence="1">DNA-3-methyladenine glycosylase I</fullName>
    </submittedName>
</protein>